<dbReference type="SUPFAM" id="SSF55785">
    <property type="entry name" value="PYP-like sensor domain (PAS domain)"/>
    <property type="match status" value="1"/>
</dbReference>
<gene>
    <name evidence="1" type="ORF">SAMN05444414_1105</name>
</gene>
<organism evidence="1 2">
    <name type="scientific">Roseovarius marisflavi</name>
    <dbReference type="NCBI Taxonomy" id="1054996"/>
    <lineage>
        <taxon>Bacteria</taxon>
        <taxon>Pseudomonadati</taxon>
        <taxon>Pseudomonadota</taxon>
        <taxon>Alphaproteobacteria</taxon>
        <taxon>Rhodobacterales</taxon>
        <taxon>Roseobacteraceae</taxon>
        <taxon>Roseovarius</taxon>
    </lineage>
</organism>
<evidence type="ECO:0000313" key="2">
    <source>
        <dbReference type="Proteomes" id="UP000184191"/>
    </source>
</evidence>
<reference evidence="2" key="1">
    <citation type="submission" date="2016-11" db="EMBL/GenBank/DDBJ databases">
        <authorList>
            <person name="Varghese N."/>
            <person name="Submissions S."/>
        </authorList>
    </citation>
    <scope>NUCLEOTIDE SEQUENCE [LARGE SCALE GENOMIC DNA]</scope>
    <source>
        <strain evidence="2">DSM 29327</strain>
    </source>
</reference>
<dbReference type="AlphaFoldDB" id="A0A1M6ZG25"/>
<accession>A0A1M6ZG25</accession>
<protein>
    <submittedName>
        <fullName evidence="1">Uncharacterized protein</fullName>
    </submittedName>
</protein>
<dbReference type="InterPro" id="IPR035965">
    <property type="entry name" value="PAS-like_dom_sf"/>
</dbReference>
<name>A0A1M6ZG25_9RHOB</name>
<keyword evidence="2" id="KW-1185">Reference proteome</keyword>
<dbReference type="EMBL" id="FRBN01000010">
    <property type="protein sequence ID" value="SHL29418.1"/>
    <property type="molecule type" value="Genomic_DNA"/>
</dbReference>
<dbReference type="STRING" id="1054996.SAMN05444414_1105"/>
<proteinExistence type="predicted"/>
<dbReference type="Proteomes" id="UP000184191">
    <property type="component" value="Unassembled WGS sequence"/>
</dbReference>
<dbReference type="OrthoDB" id="7345950at2"/>
<evidence type="ECO:0000313" key="1">
    <source>
        <dbReference type="EMBL" id="SHL29418.1"/>
    </source>
</evidence>
<sequence length="215" mass="24168">MSHLEALAGLTFTTNRNAVIQSIGASNWNAFAMQSGAQELDADAVIGRNLFDFIAGAEVRNQYRRIMERVAADPNWVWVLPFRCDAPGRERHIRQSVKPIFSDHLCTGFIFQSVEQHSHQRPPIDLYDFKKLRNLAKEDQNLPVVTMCSWCQRVNYAPIVGDTWVSAEDYYAAGGRSKVQISHAICEDCLESTADGFLPDAEAHSRSRQAPRSAQ</sequence>
<dbReference type="RefSeq" id="WP_073197827.1">
    <property type="nucleotide sequence ID" value="NZ_FRBN01000010.1"/>
</dbReference>